<dbReference type="FunFam" id="3.40.50.1220:FF:000001">
    <property type="entry name" value="Electron transfer flavoprotein, alpha subunit"/>
    <property type="match status" value="1"/>
</dbReference>
<protein>
    <recommendedName>
        <fullName evidence="7">Electron transfer flavoprotein subunit alpha</fullName>
    </recommendedName>
    <alternativeName>
        <fullName evidence="8">Electron transfer flavoprotein large subunit</fullName>
    </alternativeName>
</protein>
<feature type="binding site" evidence="9">
    <location>
        <begin position="242"/>
        <end position="246"/>
    </location>
    <ligand>
        <name>FAD</name>
        <dbReference type="ChEBI" id="CHEBI:57692"/>
    </ligand>
</feature>
<dbReference type="InterPro" id="IPR014731">
    <property type="entry name" value="ETF_asu_C"/>
</dbReference>
<evidence type="ECO:0000256" key="4">
    <source>
        <dbReference type="ARBA" id="ARBA00022827"/>
    </source>
</evidence>
<dbReference type="PIRSF" id="PIRSF000089">
    <property type="entry name" value="Electra_flavoP_a"/>
    <property type="match status" value="1"/>
</dbReference>
<dbReference type="RefSeq" id="WP_073353740.1">
    <property type="nucleotide sequence ID" value="NZ_FQUZ01000002.1"/>
</dbReference>
<dbReference type="GO" id="GO:0050660">
    <property type="term" value="F:flavin adenine dinucleotide binding"/>
    <property type="evidence" value="ECO:0007669"/>
    <property type="project" value="InterPro"/>
</dbReference>
<keyword evidence="12" id="KW-1185">Reference proteome</keyword>
<evidence type="ECO:0000256" key="3">
    <source>
        <dbReference type="ARBA" id="ARBA00022630"/>
    </source>
</evidence>
<evidence type="ECO:0000259" key="10">
    <source>
        <dbReference type="SMART" id="SM00893"/>
    </source>
</evidence>
<reference evidence="11 12" key="1">
    <citation type="submission" date="2016-11" db="EMBL/GenBank/DDBJ databases">
        <authorList>
            <person name="Jaros S."/>
            <person name="Januszkiewicz K."/>
            <person name="Wedrychowicz H."/>
        </authorList>
    </citation>
    <scope>NUCLEOTIDE SEQUENCE [LARGE SCALE GENOMIC DNA]</scope>
    <source>
        <strain evidence="11 12">DSM 16112</strain>
    </source>
</reference>
<dbReference type="OrthoDB" id="8682674at2"/>
<dbReference type="PANTHER" id="PTHR43153">
    <property type="entry name" value="ELECTRON TRANSFER FLAVOPROTEIN ALPHA"/>
    <property type="match status" value="1"/>
</dbReference>
<evidence type="ECO:0000256" key="8">
    <source>
        <dbReference type="ARBA" id="ARBA00079299"/>
    </source>
</evidence>
<dbReference type="Proteomes" id="UP000184327">
    <property type="component" value="Unassembled WGS sequence"/>
</dbReference>
<dbReference type="Gene3D" id="3.40.50.1220">
    <property type="entry name" value="TPP-binding domain"/>
    <property type="match status" value="1"/>
</dbReference>
<comment type="cofactor">
    <cofactor evidence="9">
        <name>FAD</name>
        <dbReference type="ChEBI" id="CHEBI:57692"/>
    </cofactor>
    <text evidence="9">Binds 1 FAD per dimer.</text>
</comment>
<accession>A0A1M4T9D4</accession>
<evidence type="ECO:0000313" key="11">
    <source>
        <dbReference type="EMBL" id="SHE41109.1"/>
    </source>
</evidence>
<dbReference type="InterPro" id="IPR014729">
    <property type="entry name" value="Rossmann-like_a/b/a_fold"/>
</dbReference>
<dbReference type="AlphaFoldDB" id="A0A1M4T9D4"/>
<evidence type="ECO:0000256" key="2">
    <source>
        <dbReference type="ARBA" id="ARBA00022448"/>
    </source>
</evidence>
<dbReference type="PROSITE" id="PS00696">
    <property type="entry name" value="ETF_ALPHA"/>
    <property type="match status" value="1"/>
</dbReference>
<dbReference type="Gene3D" id="3.40.50.620">
    <property type="entry name" value="HUPs"/>
    <property type="match status" value="1"/>
</dbReference>
<dbReference type="GO" id="GO:0009055">
    <property type="term" value="F:electron transfer activity"/>
    <property type="evidence" value="ECO:0007669"/>
    <property type="project" value="InterPro"/>
</dbReference>
<dbReference type="SMART" id="SM00893">
    <property type="entry name" value="ETF"/>
    <property type="match status" value="1"/>
</dbReference>
<dbReference type="SUPFAM" id="SSF52402">
    <property type="entry name" value="Adenine nucleotide alpha hydrolases-like"/>
    <property type="match status" value="1"/>
</dbReference>
<evidence type="ECO:0000256" key="6">
    <source>
        <dbReference type="ARBA" id="ARBA00025649"/>
    </source>
</evidence>
<keyword evidence="2" id="KW-0813">Transport</keyword>
<keyword evidence="4 9" id="KW-0274">FAD</keyword>
<feature type="binding site" evidence="9">
    <location>
        <position position="203"/>
    </location>
    <ligand>
        <name>FAD</name>
        <dbReference type="ChEBI" id="CHEBI:57692"/>
    </ligand>
</feature>
<keyword evidence="3" id="KW-0285">Flavoprotein</keyword>
<dbReference type="GO" id="GO:0033539">
    <property type="term" value="P:fatty acid beta-oxidation using acyl-CoA dehydrogenase"/>
    <property type="evidence" value="ECO:0007669"/>
    <property type="project" value="TreeGrafter"/>
</dbReference>
<dbReference type="InterPro" id="IPR014730">
    <property type="entry name" value="ETF_a/b_N"/>
</dbReference>
<feature type="binding site" evidence="9">
    <location>
        <position position="280"/>
    </location>
    <ligand>
        <name>FAD</name>
        <dbReference type="ChEBI" id="CHEBI:57692"/>
    </ligand>
</feature>
<proteinExistence type="inferred from homology"/>
<gene>
    <name evidence="11" type="ORF">SAMN02745117_00262</name>
</gene>
<sequence>MNALLLAAHDGQHLDPAVASAVAAALPLVQGGCVDILVAGHQMATVAAQAAALAGIGTVYVADAPALASLNAETLARQIVRQCAGYRWVIGLHNLQARAALPRAAALAQAAYLSDVTRTAPDALERPAYAGAVTTRVQPLTEAVFLTIRASAFAPVQATASLARIEAAEAVQADTRSRVTGTEAVASSRPDLGRARLIVSGGRGVGSVENMAKVEALADHLGAAVGASRAAVDAGFAPNAVQIGQTGKVVAPQLYLALGISGAIQHLAGIKDAQCIVAINKDAEAPIFQIADYGVVGDLFEALPVLQAGLRPQGDAA</sequence>
<name>A0A1M4T9D4_9BURK</name>
<dbReference type="InterPro" id="IPR029035">
    <property type="entry name" value="DHS-like_NAD/FAD-binding_dom"/>
</dbReference>
<dbReference type="PANTHER" id="PTHR43153:SF1">
    <property type="entry name" value="ELECTRON TRANSFER FLAVOPROTEIN SUBUNIT ALPHA, MITOCHONDRIAL"/>
    <property type="match status" value="1"/>
</dbReference>
<dbReference type="Pfam" id="PF01012">
    <property type="entry name" value="ETF"/>
    <property type="match status" value="1"/>
</dbReference>
<organism evidence="11 12">
    <name type="scientific">Lampropedia hyalina DSM 16112</name>
    <dbReference type="NCBI Taxonomy" id="1122156"/>
    <lineage>
        <taxon>Bacteria</taxon>
        <taxon>Pseudomonadati</taxon>
        <taxon>Pseudomonadota</taxon>
        <taxon>Betaproteobacteria</taxon>
        <taxon>Burkholderiales</taxon>
        <taxon>Comamonadaceae</taxon>
        <taxon>Lampropedia</taxon>
    </lineage>
</organism>
<comment type="function">
    <text evidence="6">The electron transfer flavoprotein serves as a specific electron acceptor for other dehydrogenases. It transfers the electrons to the main respiratory chain via ETF-ubiquinone oxidoreductase (ETF dehydrogenase).</text>
</comment>
<dbReference type="STRING" id="1122156.SAMN02745117_00262"/>
<evidence type="ECO:0000256" key="1">
    <source>
        <dbReference type="ARBA" id="ARBA00005817"/>
    </source>
</evidence>
<comment type="similarity">
    <text evidence="1">Belongs to the ETF alpha-subunit/FixB family.</text>
</comment>
<feature type="domain" description="Electron transfer flavoprotein alpha/beta-subunit N-terminal" evidence="10">
    <location>
        <begin position="3"/>
        <end position="179"/>
    </location>
</feature>
<feature type="binding site" evidence="9">
    <location>
        <begin position="228"/>
        <end position="229"/>
    </location>
    <ligand>
        <name>FAD</name>
        <dbReference type="ChEBI" id="CHEBI:57692"/>
    </ligand>
</feature>
<evidence type="ECO:0000313" key="12">
    <source>
        <dbReference type="Proteomes" id="UP000184327"/>
    </source>
</evidence>
<dbReference type="Pfam" id="PF00766">
    <property type="entry name" value="ETF_alpha"/>
    <property type="match status" value="1"/>
</dbReference>
<dbReference type="SUPFAM" id="SSF52467">
    <property type="entry name" value="DHS-like NAD/FAD-binding domain"/>
    <property type="match status" value="1"/>
</dbReference>
<evidence type="ECO:0000256" key="5">
    <source>
        <dbReference type="ARBA" id="ARBA00022982"/>
    </source>
</evidence>
<feature type="binding site" evidence="9">
    <location>
        <begin position="259"/>
        <end position="266"/>
    </location>
    <ligand>
        <name>FAD</name>
        <dbReference type="ChEBI" id="CHEBI:57692"/>
    </ligand>
</feature>
<keyword evidence="5" id="KW-0249">Electron transport</keyword>
<evidence type="ECO:0000256" key="9">
    <source>
        <dbReference type="PIRSR" id="PIRSR000089-1"/>
    </source>
</evidence>
<evidence type="ECO:0000256" key="7">
    <source>
        <dbReference type="ARBA" id="ARBA00068674"/>
    </source>
</evidence>
<dbReference type="InterPro" id="IPR018206">
    <property type="entry name" value="ETF_asu_C_CS"/>
</dbReference>
<dbReference type="EMBL" id="FQUZ01000002">
    <property type="protein sequence ID" value="SHE41109.1"/>
    <property type="molecule type" value="Genomic_DNA"/>
</dbReference>
<dbReference type="InterPro" id="IPR001308">
    <property type="entry name" value="ETF_a/FixB"/>
</dbReference>